<dbReference type="RefSeq" id="WP_232569878.1">
    <property type="nucleotide sequence ID" value="NZ_CP089466.1"/>
</dbReference>
<dbReference type="Proteomes" id="UP001595660">
    <property type="component" value="Unassembled WGS sequence"/>
</dbReference>
<evidence type="ECO:0000313" key="2">
    <source>
        <dbReference type="Proteomes" id="UP001595660"/>
    </source>
</evidence>
<proteinExistence type="predicted"/>
<comment type="caution">
    <text evidence="1">The sequence shown here is derived from an EMBL/GenBank/DDBJ whole genome shotgun (WGS) entry which is preliminary data.</text>
</comment>
<dbReference type="AlphaFoldDB" id="A0ABD5NIL8"/>
<keyword evidence="2" id="KW-1185">Reference proteome</keyword>
<evidence type="ECO:0000313" key="1">
    <source>
        <dbReference type="EMBL" id="MFC3478738.1"/>
    </source>
</evidence>
<organism evidence="1 2">
    <name type="scientific">Halobacterium litoreum</name>
    <dbReference type="NCBI Taxonomy" id="2039234"/>
    <lineage>
        <taxon>Archaea</taxon>
        <taxon>Methanobacteriati</taxon>
        <taxon>Methanobacteriota</taxon>
        <taxon>Stenosarchaea group</taxon>
        <taxon>Halobacteria</taxon>
        <taxon>Halobacteriales</taxon>
        <taxon>Halobacteriaceae</taxon>
        <taxon>Halobacterium</taxon>
    </lineage>
</organism>
<protein>
    <submittedName>
        <fullName evidence="1">Uncharacterized protein</fullName>
    </submittedName>
</protein>
<dbReference type="EMBL" id="JBHRWN010000002">
    <property type="protein sequence ID" value="MFC3478738.1"/>
    <property type="molecule type" value="Genomic_DNA"/>
</dbReference>
<dbReference type="GeneID" id="69118248"/>
<name>A0ABD5NIL8_9EURY</name>
<gene>
    <name evidence="1" type="ORF">ACFOKC_13495</name>
</gene>
<sequence length="412" mass="47475">MGTDEGYPEFAELYYERDLPITKRDLQDGEGRVWFRDGDSTIKVSGSGWEFIAALQSLVPTIRDGVAQFIDVRDTPAKNPRTREQNMRYFRSEYDDPVQRATERLQEGNGDAPEEFDAKEALNASLELDLDNENLIKLIENYAEIIAIKTSDANRLNAPYRRYKDEASYDSERFERVFETAVDLLQEKYLSGSPLTRFEEWEEKRKTDLLELGNKVLNFRERKEAEWEGLKSRDSPSDENAIIHFWDTNSDSVDIGEIEGGLGIERIIEQYAYLFELAREPLHDLTLALDSPAPNNASDTTSVLKSLDTSRGENFTKLIEPQLRHGSSHASIETDDSEGLVRIYDGRGRDRNLIKKMSYYRVPVEYYRLSDLVAGLLFAISRVNNRIALRYMSSKEFRYWIADNIPPEGLRT</sequence>
<accession>A0ABD5NIL8</accession>
<reference evidence="1 2" key="1">
    <citation type="journal article" date="2019" name="Int. J. Syst. Evol. Microbiol.">
        <title>The Global Catalogue of Microorganisms (GCM) 10K type strain sequencing project: providing services to taxonomists for standard genome sequencing and annotation.</title>
        <authorList>
            <consortium name="The Broad Institute Genomics Platform"/>
            <consortium name="The Broad Institute Genome Sequencing Center for Infectious Disease"/>
            <person name="Wu L."/>
            <person name="Ma J."/>
        </authorList>
    </citation>
    <scope>NUCLEOTIDE SEQUENCE [LARGE SCALE GENOMIC DNA]</scope>
    <source>
        <strain evidence="1 2">CGMCC 1.12562</strain>
    </source>
</reference>